<gene>
    <name evidence="2" type="ORF">SCMC78_22610</name>
</gene>
<dbReference type="GO" id="GO:0016747">
    <property type="term" value="F:acyltransferase activity, transferring groups other than amino-acyl groups"/>
    <property type="evidence" value="ECO:0007669"/>
    <property type="project" value="InterPro"/>
</dbReference>
<accession>A0AB33KFD5</accession>
<dbReference type="Pfam" id="PF13420">
    <property type="entry name" value="Acetyltransf_4"/>
    <property type="match status" value="1"/>
</dbReference>
<name>A0AB33KFD5_9ACTN</name>
<dbReference type="Gene3D" id="3.40.630.30">
    <property type="match status" value="1"/>
</dbReference>
<dbReference type="SUPFAM" id="SSF55729">
    <property type="entry name" value="Acyl-CoA N-acyltransferases (Nat)"/>
    <property type="match status" value="1"/>
</dbReference>
<dbReference type="InterPro" id="IPR016181">
    <property type="entry name" value="Acyl_CoA_acyltransferase"/>
</dbReference>
<dbReference type="PROSITE" id="PS51186">
    <property type="entry name" value="GNAT"/>
    <property type="match status" value="1"/>
</dbReference>
<evidence type="ECO:0000313" key="2">
    <source>
        <dbReference type="EMBL" id="BFP52454.1"/>
    </source>
</evidence>
<dbReference type="EMBL" id="AP035884">
    <property type="protein sequence ID" value="BFP52454.1"/>
    <property type="molecule type" value="Genomic_DNA"/>
</dbReference>
<dbReference type="PANTHER" id="PTHR43072:SF8">
    <property type="entry name" value="ACYLTRANSFERASE FABY-RELATED"/>
    <property type="match status" value="1"/>
</dbReference>
<proteinExistence type="predicted"/>
<sequence length="176" mass="19289">MIRPAVPADLSVVAEIYTYYVRHTVITFEENPPPVAAWHQRLDDLAARDLPFLVAELSGEVVGYAYAAPWRPKPAYRHTVENSVYLAPDRTGRGLGGALLDALLAACSGTHVRQMIAVIADAGTDASAALHRRHGFTDAGRLAAVGYKHDRWIDTLLMQRTLDRPVPDASSYAIQQ</sequence>
<protein>
    <submittedName>
        <fullName evidence="2">GNAT family N-acetyltransferase</fullName>
    </submittedName>
</protein>
<evidence type="ECO:0000259" key="1">
    <source>
        <dbReference type="PROSITE" id="PS51186"/>
    </source>
</evidence>
<dbReference type="KEGG" id="stcm:SCMC78_22610"/>
<dbReference type="AlphaFoldDB" id="A0AB33KFD5"/>
<dbReference type="PANTHER" id="PTHR43072">
    <property type="entry name" value="N-ACETYLTRANSFERASE"/>
    <property type="match status" value="1"/>
</dbReference>
<organism evidence="2">
    <name type="scientific">Streptomyces sp. CMC78</name>
    <dbReference type="NCBI Taxonomy" id="3231512"/>
    <lineage>
        <taxon>Bacteria</taxon>
        <taxon>Bacillati</taxon>
        <taxon>Actinomycetota</taxon>
        <taxon>Actinomycetes</taxon>
        <taxon>Kitasatosporales</taxon>
        <taxon>Streptomycetaceae</taxon>
        <taxon>Streptomyces</taxon>
    </lineage>
</organism>
<reference evidence="2" key="1">
    <citation type="submission" date="2024-07" db="EMBL/GenBank/DDBJ databases">
        <title>Complete genome sequences of cellulolytic bacteria, Kitasatospora sp. CMC57 and Streptomyces sp. CMC78, isolated from Japanese agricultural soil.</title>
        <authorList>
            <person name="Hashimoto T."/>
            <person name="Ito M."/>
            <person name="Iwamoto M."/>
            <person name="Fukahori D."/>
            <person name="Shoda T."/>
            <person name="Sakoda M."/>
            <person name="Morohoshi T."/>
            <person name="Mitsuboshi M."/>
            <person name="Nishizawa T."/>
        </authorList>
    </citation>
    <scope>NUCLEOTIDE SEQUENCE</scope>
    <source>
        <strain evidence="2">CMC78</strain>
    </source>
</reference>
<feature type="domain" description="N-acetyltransferase" evidence="1">
    <location>
        <begin position="1"/>
        <end position="163"/>
    </location>
</feature>
<dbReference type="InterPro" id="IPR000182">
    <property type="entry name" value="GNAT_dom"/>
</dbReference>